<dbReference type="InterPro" id="IPR043502">
    <property type="entry name" value="DNA/RNA_pol_sf"/>
</dbReference>
<dbReference type="GO" id="GO:0003964">
    <property type="term" value="F:RNA-directed DNA polymerase activity"/>
    <property type="evidence" value="ECO:0007669"/>
    <property type="project" value="UniProtKB-KW"/>
</dbReference>
<sequence length="442" mass="51434">MIKIPIKLQDLRRKIYIKAKAEPSHRFWGLYVHVCKFETLEEAYKLVKANGGSPGIDQISFAQVEKSNRGKFLWEIETALKDGTYRPMPNRIVEIPKAACTTRTLGIATIRDRVVQAAVKLILEPIFESDFQEGSFGYRPMRTAHEATARVGKAVISQKTRVIDLDLKGYFDTISHSILLEKIAKRVNDDQLMRLIKMMLKANGKVGVPQGSVCSPLFSNLYLTELDKMLEKAKEVSKQGQYSQLEYARFADDLVILVSYHRSADKLWEQVNRRLREELAKLKVQINEEKTKYLDLNKGDKFDFLGFEFRKIKTKTGKMGVLQLPKKASKQKLKDKLKAAFKNNVSQPLTRVRDIINPIIKGWVNHFKYGNSSKFFGELKYWLNKKIRRHLMRAMKRKGYGWKRWSTKGLFAIYNIFCDFKVVRWKVNPKRQAENPWYEIVK</sequence>
<dbReference type="OrthoDB" id="9780724at2"/>
<gene>
    <name evidence="3" type="primary">ltrA</name>
    <name evidence="3" type="ORF">FSB73_22440</name>
</gene>
<dbReference type="Proteomes" id="UP000321291">
    <property type="component" value="Chromosome"/>
</dbReference>
<dbReference type="PANTHER" id="PTHR34047:SF8">
    <property type="entry name" value="PROTEIN YKFC"/>
    <property type="match status" value="1"/>
</dbReference>
<dbReference type="SUPFAM" id="SSF56672">
    <property type="entry name" value="DNA/RNA polymerases"/>
    <property type="match status" value="1"/>
</dbReference>
<evidence type="ECO:0000313" key="3">
    <source>
        <dbReference type="EMBL" id="QEC74017.1"/>
    </source>
</evidence>
<dbReference type="Pfam" id="PF00078">
    <property type="entry name" value="RVT_1"/>
    <property type="match status" value="1"/>
</dbReference>
<dbReference type="KEGG" id="agi:FSB73_22440"/>
<evidence type="ECO:0000256" key="1">
    <source>
        <dbReference type="ARBA" id="ARBA00034120"/>
    </source>
</evidence>
<dbReference type="PROSITE" id="PS50878">
    <property type="entry name" value="RT_POL"/>
    <property type="match status" value="1"/>
</dbReference>
<accession>A0A5B8VQZ9</accession>
<protein>
    <submittedName>
        <fullName evidence="3">Group II intron reverse transcriptase/maturase</fullName>
        <ecNumber evidence="3">2.7.7.49</ecNumber>
    </submittedName>
</protein>
<evidence type="ECO:0000313" key="4">
    <source>
        <dbReference type="Proteomes" id="UP000321291"/>
    </source>
</evidence>
<keyword evidence="3" id="KW-0808">Transferase</keyword>
<dbReference type="RefSeq" id="WP_146787553.1">
    <property type="nucleotide sequence ID" value="NZ_CP042434.1"/>
</dbReference>
<proteinExistence type="inferred from homology"/>
<dbReference type="CDD" id="cd01651">
    <property type="entry name" value="RT_G2_intron"/>
    <property type="match status" value="1"/>
</dbReference>
<keyword evidence="4" id="KW-1185">Reference proteome</keyword>
<dbReference type="InterPro" id="IPR051083">
    <property type="entry name" value="GrpII_Intron_Splice-Mob/Def"/>
</dbReference>
<dbReference type="InterPro" id="IPR030931">
    <property type="entry name" value="Group_II_RT_mat"/>
</dbReference>
<reference evidence="3 4" key="1">
    <citation type="journal article" date="2017" name="Int. J. Syst. Evol. Microbiol.">
        <title>Arachidicoccus ginsenosidivorans sp. nov., with ginsenoside-converting activity isolated from ginseng cultivating soil.</title>
        <authorList>
            <person name="Siddiqi M.Z."/>
            <person name="Aslam Z."/>
            <person name="Im W.T."/>
        </authorList>
    </citation>
    <scope>NUCLEOTIDE SEQUENCE [LARGE SCALE GENOMIC DNA]</scope>
    <source>
        <strain evidence="3 4">Gsoil 809</strain>
    </source>
</reference>
<dbReference type="AlphaFoldDB" id="A0A5B8VQZ9"/>
<organism evidence="3 4">
    <name type="scientific">Arachidicoccus ginsenosidivorans</name>
    <dbReference type="NCBI Taxonomy" id="496057"/>
    <lineage>
        <taxon>Bacteria</taxon>
        <taxon>Pseudomonadati</taxon>
        <taxon>Bacteroidota</taxon>
        <taxon>Chitinophagia</taxon>
        <taxon>Chitinophagales</taxon>
        <taxon>Chitinophagaceae</taxon>
        <taxon>Arachidicoccus</taxon>
    </lineage>
</organism>
<comment type="similarity">
    <text evidence="1">Belongs to the bacterial reverse transcriptase family.</text>
</comment>
<keyword evidence="3" id="KW-0548">Nucleotidyltransferase</keyword>
<feature type="domain" description="Reverse transcriptase" evidence="2">
    <location>
        <begin position="76"/>
        <end position="309"/>
    </location>
</feature>
<dbReference type="NCBIfam" id="TIGR04416">
    <property type="entry name" value="group_II_RT_mat"/>
    <property type="match status" value="1"/>
</dbReference>
<dbReference type="EC" id="2.7.7.49" evidence="3"/>
<dbReference type="InterPro" id="IPR013597">
    <property type="entry name" value="Mat_intron_G2"/>
</dbReference>
<evidence type="ECO:0000259" key="2">
    <source>
        <dbReference type="PROSITE" id="PS50878"/>
    </source>
</evidence>
<keyword evidence="3" id="KW-0695">RNA-directed DNA polymerase</keyword>
<dbReference type="InterPro" id="IPR000477">
    <property type="entry name" value="RT_dom"/>
</dbReference>
<dbReference type="Pfam" id="PF08388">
    <property type="entry name" value="GIIM"/>
    <property type="match status" value="1"/>
</dbReference>
<dbReference type="EMBL" id="CP042434">
    <property type="protein sequence ID" value="QEC74017.1"/>
    <property type="molecule type" value="Genomic_DNA"/>
</dbReference>
<name>A0A5B8VQZ9_9BACT</name>
<dbReference type="PANTHER" id="PTHR34047">
    <property type="entry name" value="NUCLEAR INTRON MATURASE 1, MITOCHONDRIAL-RELATED"/>
    <property type="match status" value="1"/>
</dbReference>